<reference evidence="3" key="1">
    <citation type="submission" date="2024-05" db="EMBL/GenBank/DDBJ databases">
        <authorList>
            <person name="Jung D.-H."/>
        </authorList>
    </citation>
    <scope>NUCLEOTIDE SEQUENCE</scope>
    <source>
        <strain evidence="3">JA-25</strain>
    </source>
</reference>
<dbReference type="Proteomes" id="UP000606008">
    <property type="component" value="Unassembled WGS sequence"/>
</dbReference>
<feature type="modified residue" description="4-aspartylphosphate" evidence="1">
    <location>
        <position position="58"/>
    </location>
</feature>
<dbReference type="InterPro" id="IPR001789">
    <property type="entry name" value="Sig_transdc_resp-reg_receiver"/>
</dbReference>
<proteinExistence type="predicted"/>
<comment type="caution">
    <text evidence="3">The sequence shown here is derived from an EMBL/GenBank/DDBJ whole genome shotgun (WGS) entry which is preliminary data.</text>
</comment>
<dbReference type="SUPFAM" id="SSF52172">
    <property type="entry name" value="CheY-like"/>
    <property type="match status" value="1"/>
</dbReference>
<evidence type="ECO:0000313" key="4">
    <source>
        <dbReference type="Proteomes" id="UP000606008"/>
    </source>
</evidence>
<dbReference type="Pfam" id="PF00072">
    <property type="entry name" value="Response_reg"/>
    <property type="match status" value="1"/>
</dbReference>
<evidence type="ECO:0000313" key="3">
    <source>
        <dbReference type="EMBL" id="NID13440.1"/>
    </source>
</evidence>
<protein>
    <submittedName>
        <fullName evidence="3">Response regulator</fullName>
    </submittedName>
</protein>
<dbReference type="RefSeq" id="WP_166693965.1">
    <property type="nucleotide sequence ID" value="NZ_WAEL01000012.1"/>
</dbReference>
<evidence type="ECO:0000259" key="2">
    <source>
        <dbReference type="PROSITE" id="PS50110"/>
    </source>
</evidence>
<keyword evidence="4" id="KW-1185">Reference proteome</keyword>
<evidence type="ECO:0000256" key="1">
    <source>
        <dbReference type="PROSITE-ProRule" id="PRU00169"/>
    </source>
</evidence>
<dbReference type="PROSITE" id="PS50110">
    <property type="entry name" value="RESPONSE_REGULATORY"/>
    <property type="match status" value="1"/>
</dbReference>
<feature type="domain" description="Response regulatory" evidence="2">
    <location>
        <begin position="5"/>
        <end position="127"/>
    </location>
</feature>
<keyword evidence="1" id="KW-0597">Phosphoprotein</keyword>
<sequence>MTESPIIFIDSDEDDQQTFIRALAELNSPHPPLVFSDGQAALDYITSSEIVPFIILSDIVLDRLGGLQLREQIEKSPALRKKSIPFIFFTYPVHEDLVEQAYEYTIQGLFEKKVRYQEWVVQLREILAYWSSCHHPKQFNRA</sequence>
<gene>
    <name evidence="3" type="ORF">F7231_24940</name>
</gene>
<name>A0ABX0QQK8_9BACT</name>
<dbReference type="Gene3D" id="3.40.50.2300">
    <property type="match status" value="1"/>
</dbReference>
<organism evidence="3 4">
    <name type="scientific">Fibrivirga algicola</name>
    <dbReference type="NCBI Taxonomy" id="2950420"/>
    <lineage>
        <taxon>Bacteria</taxon>
        <taxon>Pseudomonadati</taxon>
        <taxon>Bacteroidota</taxon>
        <taxon>Cytophagia</taxon>
        <taxon>Cytophagales</taxon>
        <taxon>Spirosomataceae</taxon>
        <taxon>Fibrivirga</taxon>
    </lineage>
</organism>
<dbReference type="EMBL" id="WAEL01000012">
    <property type="protein sequence ID" value="NID13440.1"/>
    <property type="molecule type" value="Genomic_DNA"/>
</dbReference>
<dbReference type="InterPro" id="IPR011006">
    <property type="entry name" value="CheY-like_superfamily"/>
</dbReference>
<accession>A0ABX0QQK8</accession>